<feature type="chain" id="PRO_5046379513" evidence="1">
    <location>
        <begin position="25"/>
        <end position="253"/>
    </location>
</feature>
<dbReference type="InterPro" id="IPR010916">
    <property type="entry name" value="TonB_box_CS"/>
</dbReference>
<evidence type="ECO:0000256" key="1">
    <source>
        <dbReference type="SAM" id="SignalP"/>
    </source>
</evidence>
<reference evidence="3" key="1">
    <citation type="journal article" date="2019" name="Int. J. Syst. Evol. Microbiol.">
        <title>The Global Catalogue of Microorganisms (GCM) 10K type strain sequencing project: providing services to taxonomists for standard genome sequencing and annotation.</title>
        <authorList>
            <consortium name="The Broad Institute Genomics Platform"/>
            <consortium name="The Broad Institute Genome Sequencing Center for Infectious Disease"/>
            <person name="Wu L."/>
            <person name="Ma J."/>
        </authorList>
    </citation>
    <scope>NUCLEOTIDE SEQUENCE [LARGE SCALE GENOMIC DNA]</scope>
    <source>
        <strain evidence="3">CCM 7132</strain>
    </source>
</reference>
<dbReference type="Proteomes" id="UP000637769">
    <property type="component" value="Unassembled WGS sequence"/>
</dbReference>
<dbReference type="PROSITE" id="PS00430">
    <property type="entry name" value="TONB_DEPENDENT_REC_1"/>
    <property type="match status" value="1"/>
</dbReference>
<proteinExistence type="predicted"/>
<comment type="caution">
    <text evidence="2">The sequence shown here is derived from an EMBL/GenBank/DDBJ whole genome shotgun (WGS) entry which is preliminary data.</text>
</comment>
<protein>
    <submittedName>
        <fullName evidence="2">Uncharacterized protein</fullName>
    </submittedName>
</protein>
<accession>A0ABQ1LTQ3</accession>
<feature type="signal peptide" evidence="1">
    <location>
        <begin position="1"/>
        <end position="24"/>
    </location>
</feature>
<gene>
    <name evidence="2" type="ORF">GCM10007207_11840</name>
</gene>
<name>A0ABQ1LTQ3_9PROT</name>
<evidence type="ECO:0000313" key="2">
    <source>
        <dbReference type="EMBL" id="GGC28014.1"/>
    </source>
</evidence>
<organism evidence="2 3">
    <name type="scientific">Asaia siamensis</name>
    <dbReference type="NCBI Taxonomy" id="110479"/>
    <lineage>
        <taxon>Bacteria</taxon>
        <taxon>Pseudomonadati</taxon>
        <taxon>Pseudomonadota</taxon>
        <taxon>Alphaproteobacteria</taxon>
        <taxon>Acetobacterales</taxon>
        <taxon>Acetobacteraceae</taxon>
        <taxon>Asaia</taxon>
    </lineage>
</organism>
<evidence type="ECO:0000313" key="3">
    <source>
        <dbReference type="Proteomes" id="UP000637769"/>
    </source>
</evidence>
<dbReference type="EMBL" id="BMCH01000003">
    <property type="protein sequence ID" value="GGC28014.1"/>
    <property type="molecule type" value="Genomic_DNA"/>
</dbReference>
<keyword evidence="3" id="KW-1185">Reference proteome</keyword>
<sequence length="253" mass="28237">MKNRVLLAAVIAFVSAVGLARAQAQPPNHASDETIEVTGQPFVVLSKRYQRLERVFRRFDSYPAADRSGLTLHLKATIQPGDRPGYGSGLMLRNGDEMIRLIPEPGNEIVFPRDAGLWDANPPLYARLRPGETVSVGFFFTVTPADPTRFTQGEAKHWLNQLDRCIEDEGGFLIALLLPDTHKLTVEIAPNSRFEVVENGTMHPLVVNQGGTPYRFVFRPQDYPRDAVFQASKPLARIVLDLPFPLHGALERK</sequence>
<keyword evidence="1" id="KW-0732">Signal</keyword>